<dbReference type="EMBL" id="WRXO01000001">
    <property type="protein sequence ID" value="MVT40409.1"/>
    <property type="molecule type" value="Genomic_DNA"/>
</dbReference>
<name>A0A6N8J855_9BACT</name>
<dbReference type="AlphaFoldDB" id="A0A6N8J855"/>
<feature type="region of interest" description="Disordered" evidence="1">
    <location>
        <begin position="772"/>
        <end position="798"/>
    </location>
</feature>
<dbReference type="Gene3D" id="2.180.10.10">
    <property type="entry name" value="RHS repeat-associated core"/>
    <property type="match status" value="1"/>
</dbReference>
<evidence type="ECO:0000256" key="1">
    <source>
        <dbReference type="SAM" id="MobiDB-lite"/>
    </source>
</evidence>
<dbReference type="OrthoDB" id="2972467at2"/>
<evidence type="ECO:0000313" key="3">
    <source>
        <dbReference type="Proteomes" id="UP000468388"/>
    </source>
</evidence>
<gene>
    <name evidence="2" type="ORF">GO495_07430</name>
</gene>
<evidence type="ECO:0000313" key="2">
    <source>
        <dbReference type="EMBL" id="MVT40409.1"/>
    </source>
</evidence>
<proteinExistence type="predicted"/>
<comment type="caution">
    <text evidence="2">The sequence shown here is derived from an EMBL/GenBank/DDBJ whole genome shotgun (WGS) entry which is preliminary data.</text>
</comment>
<sequence length="881" mass="96845">MAVVPLAANPFLSSNDVYSFLYSGGDSAQITRTYYDEPYADAGLSQDNLRKRVAAVTFQETSAGSPQQATYYSYDQIGNVKTLWQQIQDLGTKRIDYQYDLVSGKVNKVRYQQGSADRFFYNYEYDAENRLIKARTGINSTSSDGWEIENAKTDAAYRYYLHGPLSRMELGNTALVQGLDYAYTLQGWLKGVNGNYLSATNDMGKDGVVGSPRAVVARDAYAYTLDYFNGDYQPIGASQTALTLNWSPQQGDVMGRNLYNGNISRSTLALSDINAGSSVGYTYRYDQLNRLTAMRQHGLTVGDTTWNTTSIGFPFKEDVKYDGNGNILSYVRYGSGASGKGLPMDSMKYIYPRDASGYLTSNRLTQVQDSVVNDAYTEDISNQSTNNYLYDNIGNLIKDTEGGISNIQWTVYGKIKTITKADGSSLEYRYDASGNRIYKAYTHAGVTDKTWYVRDAQGNTLAVYCNKDGGTTLYWKEQQLYGSSRLGIWEPNLTVGTDASTIWDNLGLKRYELANHLGNVLATITDKPVLEGDYYKAELLSAQDYYPFGMLQPDRSYSLGSYRYGFNGQEKSDEIGGEGNSYTAEFWEYDTRIGRRWNLDPEPITGISEYATFNNSPILYSDALGNYSDPPGPKDYLKGAWSLLTDYYNDKVSKVSYAINQFDISLKTGDQIKTDFKRNLGYLGGSLFGAMDGLSRASSLGLIHRSAESLGLNAEQTEWFNAASDVWANAGMIEGVGSGTSPRLSLVAETQVAKTTASLELKTAAIVYSTANSGQSNGQSQNGSGNTNSAGTNKPAKTSGWVKPSVFNSLDAALQKKVAAAIEKGLVAPTGQQGIIKLTATEVKETGYQYKVKILGKGGDIRIYGNPLPNGHIYFDKIGGH</sequence>
<protein>
    <recommendedName>
        <fullName evidence="4">RHS repeat-associated core domain-containing protein</fullName>
    </recommendedName>
</protein>
<keyword evidence="3" id="KW-1185">Reference proteome</keyword>
<organism evidence="2 3">
    <name type="scientific">Chitinophaga oryziterrae</name>
    <dbReference type="NCBI Taxonomy" id="1031224"/>
    <lineage>
        <taxon>Bacteria</taxon>
        <taxon>Pseudomonadati</taxon>
        <taxon>Bacteroidota</taxon>
        <taxon>Chitinophagia</taxon>
        <taxon>Chitinophagales</taxon>
        <taxon>Chitinophagaceae</taxon>
        <taxon>Chitinophaga</taxon>
    </lineage>
</organism>
<evidence type="ECO:0008006" key="4">
    <source>
        <dbReference type="Google" id="ProtNLM"/>
    </source>
</evidence>
<accession>A0A6N8J855</accession>
<reference evidence="2 3" key="1">
    <citation type="submission" date="2019-12" db="EMBL/GenBank/DDBJ databases">
        <title>The draft genomic sequence of strain Chitinophaga oryziterrae JCM 16595.</title>
        <authorList>
            <person name="Zhang X."/>
        </authorList>
    </citation>
    <scope>NUCLEOTIDE SEQUENCE [LARGE SCALE GENOMIC DNA]</scope>
    <source>
        <strain evidence="2 3">JCM 16595</strain>
    </source>
</reference>
<dbReference type="Proteomes" id="UP000468388">
    <property type="component" value="Unassembled WGS sequence"/>
</dbReference>
<feature type="compositionally biased region" description="Low complexity" evidence="1">
    <location>
        <begin position="772"/>
        <end position="793"/>
    </location>
</feature>
<dbReference type="RefSeq" id="WP_157299038.1">
    <property type="nucleotide sequence ID" value="NZ_BAAAZB010000005.1"/>
</dbReference>